<feature type="domain" description="Uncharacterized protein TP-0789" evidence="1">
    <location>
        <begin position="44"/>
        <end position="238"/>
    </location>
</feature>
<keyword evidence="3" id="KW-1185">Reference proteome</keyword>
<protein>
    <recommendedName>
        <fullName evidence="1">Uncharacterized protein TP-0789 domain-containing protein</fullName>
    </recommendedName>
</protein>
<evidence type="ECO:0000313" key="2">
    <source>
        <dbReference type="EMBL" id="AJQ95139.1"/>
    </source>
</evidence>
<reference evidence="2 3" key="1">
    <citation type="submission" date="2014-01" db="EMBL/GenBank/DDBJ databases">
        <title>Full genme sequencing of cellulolytic bacterium Gynuella sunshinyii YC6258T gen. nov., sp. nov.</title>
        <authorList>
            <person name="Khan H."/>
            <person name="Chung E.J."/>
            <person name="Chung Y.R."/>
        </authorList>
    </citation>
    <scope>NUCLEOTIDE SEQUENCE [LARGE SCALE GENOMIC DNA]</scope>
    <source>
        <strain evidence="2 3">YC6258</strain>
    </source>
</reference>
<sequence>MKAFDERDTGQSSEGVSQMILIDNKGNQRVRDMMQYRLQRPDVEKSLIFFLQPGDVKGTAYLNYDYEAESREDDSWLYLPALKKVNRIAASDQSGAFMGSDFSYSDINGTHIEWYDYAIVSNSEIVDGADCWVILSTPKPEYSEQVSMQTGYQKSQLWIRKDNYVQVQGKFWEEKPGRIKYFSAKELELIDGIWTARRLQMVSTRNGQKQHASVINVGSIKYNIDVSEELFTTQSMERGL</sequence>
<evidence type="ECO:0000259" key="1">
    <source>
        <dbReference type="Pfam" id="PF17131"/>
    </source>
</evidence>
<dbReference type="PATRIC" id="fig|1445510.3.peg.3070"/>
<dbReference type="HOGENOM" id="CLU_074356_1_0_6"/>
<dbReference type="CDD" id="cd16329">
    <property type="entry name" value="LolA_like"/>
    <property type="match status" value="1"/>
</dbReference>
<dbReference type="Gene3D" id="2.50.20.10">
    <property type="entry name" value="Lipoprotein localisation LolA/LolB/LppX"/>
    <property type="match status" value="1"/>
</dbReference>
<dbReference type="InterPro" id="IPR033399">
    <property type="entry name" value="TP_0789-like"/>
</dbReference>
<dbReference type="KEGG" id="gsn:YC6258_03103"/>
<dbReference type="Proteomes" id="UP000032266">
    <property type="component" value="Chromosome"/>
</dbReference>
<dbReference type="Pfam" id="PF17131">
    <property type="entry name" value="LolA_like"/>
    <property type="match status" value="1"/>
</dbReference>
<dbReference type="AlphaFoldDB" id="A0A0C5VXJ3"/>
<gene>
    <name evidence="2" type="ORF">YC6258_03103</name>
</gene>
<dbReference type="STRING" id="1445510.YC6258_03103"/>
<accession>A0A0C5VXJ3</accession>
<organism evidence="2 3">
    <name type="scientific">Gynuella sunshinyii YC6258</name>
    <dbReference type="NCBI Taxonomy" id="1445510"/>
    <lineage>
        <taxon>Bacteria</taxon>
        <taxon>Pseudomonadati</taxon>
        <taxon>Pseudomonadota</taxon>
        <taxon>Gammaproteobacteria</taxon>
        <taxon>Oceanospirillales</taxon>
        <taxon>Saccharospirillaceae</taxon>
        <taxon>Gynuella</taxon>
    </lineage>
</organism>
<name>A0A0C5VXJ3_9GAMM</name>
<proteinExistence type="predicted"/>
<dbReference type="EMBL" id="CP007142">
    <property type="protein sequence ID" value="AJQ95139.1"/>
    <property type="molecule type" value="Genomic_DNA"/>
</dbReference>
<evidence type="ECO:0000313" key="3">
    <source>
        <dbReference type="Proteomes" id="UP000032266"/>
    </source>
</evidence>